<gene>
    <name evidence="2" type="ORF">CB5_LOCUS19420</name>
</gene>
<dbReference type="AlphaFoldDB" id="A0A6V7PZ61"/>
<sequence>MVAAVRAPHPTPKRRPTTTTRMSLARSLRELTPNSAAAAEATRWGGGSRPARRVRRRRRRAEGAQGAEGGKDAVDGDGGGGAAEHDTIAVAVAVAGGGGGGGGGGEGVGDEDGVAGVEGDPRPRHGGGGE</sequence>
<accession>A0A6V7PZ61</accession>
<evidence type="ECO:0000313" key="2">
    <source>
        <dbReference type="EMBL" id="CAD1836209.1"/>
    </source>
</evidence>
<proteinExistence type="predicted"/>
<feature type="region of interest" description="Disordered" evidence="1">
    <location>
        <begin position="1"/>
        <end position="130"/>
    </location>
</feature>
<dbReference type="EMBL" id="LR862153">
    <property type="protein sequence ID" value="CAD1836209.1"/>
    <property type="molecule type" value="Genomic_DNA"/>
</dbReference>
<evidence type="ECO:0000256" key="1">
    <source>
        <dbReference type="SAM" id="MobiDB-lite"/>
    </source>
</evidence>
<name>A0A6V7PZ61_ANACO</name>
<organism evidence="2">
    <name type="scientific">Ananas comosus var. bracteatus</name>
    <name type="common">red pineapple</name>
    <dbReference type="NCBI Taxonomy" id="296719"/>
    <lineage>
        <taxon>Eukaryota</taxon>
        <taxon>Viridiplantae</taxon>
        <taxon>Streptophyta</taxon>
        <taxon>Embryophyta</taxon>
        <taxon>Tracheophyta</taxon>
        <taxon>Spermatophyta</taxon>
        <taxon>Magnoliopsida</taxon>
        <taxon>Liliopsida</taxon>
        <taxon>Poales</taxon>
        <taxon>Bromeliaceae</taxon>
        <taxon>Bromelioideae</taxon>
        <taxon>Ananas</taxon>
    </lineage>
</organism>
<reference evidence="2" key="1">
    <citation type="submission" date="2020-07" db="EMBL/GenBank/DDBJ databases">
        <authorList>
            <person name="Lin J."/>
        </authorList>
    </citation>
    <scope>NUCLEOTIDE SEQUENCE</scope>
</reference>
<feature type="compositionally biased region" description="Basic residues" evidence="1">
    <location>
        <begin position="50"/>
        <end position="60"/>
    </location>
</feature>
<protein>
    <submittedName>
        <fullName evidence="2">Uncharacterized protein</fullName>
    </submittedName>
</protein>
<feature type="compositionally biased region" description="Gly residues" evidence="1">
    <location>
        <begin position="95"/>
        <end position="107"/>
    </location>
</feature>